<keyword evidence="2" id="KW-1185">Reference proteome</keyword>
<dbReference type="InterPro" id="IPR013078">
    <property type="entry name" value="His_Pase_superF_clade-1"/>
</dbReference>
<gene>
    <name evidence="1" type="ORF">PHLGIDRAFT_27466</name>
</gene>
<evidence type="ECO:0000313" key="1">
    <source>
        <dbReference type="EMBL" id="KIP12346.1"/>
    </source>
</evidence>
<dbReference type="Proteomes" id="UP000053257">
    <property type="component" value="Unassembled WGS sequence"/>
</dbReference>
<dbReference type="EMBL" id="KN840440">
    <property type="protein sequence ID" value="KIP12346.1"/>
    <property type="molecule type" value="Genomic_DNA"/>
</dbReference>
<dbReference type="HOGENOM" id="CLU_2441616_0_0_1"/>
<reference evidence="1 2" key="1">
    <citation type="journal article" date="2014" name="PLoS Genet.">
        <title>Analysis of the Phlebiopsis gigantea genome, transcriptome and secretome provides insight into its pioneer colonization strategies of wood.</title>
        <authorList>
            <person name="Hori C."/>
            <person name="Ishida T."/>
            <person name="Igarashi K."/>
            <person name="Samejima M."/>
            <person name="Suzuki H."/>
            <person name="Master E."/>
            <person name="Ferreira P."/>
            <person name="Ruiz-Duenas F.J."/>
            <person name="Held B."/>
            <person name="Canessa P."/>
            <person name="Larrondo L.F."/>
            <person name="Schmoll M."/>
            <person name="Druzhinina I.S."/>
            <person name="Kubicek C.P."/>
            <person name="Gaskell J.A."/>
            <person name="Kersten P."/>
            <person name="St John F."/>
            <person name="Glasner J."/>
            <person name="Sabat G."/>
            <person name="Splinter BonDurant S."/>
            <person name="Syed K."/>
            <person name="Yadav J."/>
            <person name="Mgbeahuruike A.C."/>
            <person name="Kovalchuk A."/>
            <person name="Asiegbu F.O."/>
            <person name="Lackner G."/>
            <person name="Hoffmeister D."/>
            <person name="Rencoret J."/>
            <person name="Gutierrez A."/>
            <person name="Sun H."/>
            <person name="Lindquist E."/>
            <person name="Barry K."/>
            <person name="Riley R."/>
            <person name="Grigoriev I.V."/>
            <person name="Henrissat B."/>
            <person name="Kues U."/>
            <person name="Berka R.M."/>
            <person name="Martinez A.T."/>
            <person name="Covert S.F."/>
            <person name="Blanchette R.A."/>
            <person name="Cullen D."/>
        </authorList>
    </citation>
    <scope>NUCLEOTIDE SEQUENCE [LARGE SCALE GENOMIC DNA]</scope>
    <source>
        <strain evidence="1 2">11061_1 CR5-6</strain>
    </source>
</reference>
<dbReference type="STRING" id="745531.A0A0C3S7D3"/>
<proteinExistence type="predicted"/>
<evidence type="ECO:0000313" key="2">
    <source>
        <dbReference type="Proteomes" id="UP000053257"/>
    </source>
</evidence>
<name>A0A0C3S7D3_PHLG1</name>
<dbReference type="AlphaFoldDB" id="A0A0C3S7D3"/>
<protein>
    <submittedName>
        <fullName evidence="1">Uncharacterized protein</fullName>
    </submittedName>
</protein>
<dbReference type="Gene3D" id="3.40.50.1240">
    <property type="entry name" value="Phosphoglycerate mutase-like"/>
    <property type="match status" value="1"/>
</dbReference>
<accession>A0A0C3S7D3</accession>
<dbReference type="OrthoDB" id="354304at2759"/>
<organism evidence="1 2">
    <name type="scientific">Phlebiopsis gigantea (strain 11061_1 CR5-6)</name>
    <name type="common">White-rot fungus</name>
    <name type="synonym">Peniophora gigantea</name>
    <dbReference type="NCBI Taxonomy" id="745531"/>
    <lineage>
        <taxon>Eukaryota</taxon>
        <taxon>Fungi</taxon>
        <taxon>Dikarya</taxon>
        <taxon>Basidiomycota</taxon>
        <taxon>Agaricomycotina</taxon>
        <taxon>Agaricomycetes</taxon>
        <taxon>Polyporales</taxon>
        <taxon>Phanerochaetaceae</taxon>
        <taxon>Phlebiopsis</taxon>
    </lineage>
</organism>
<sequence>MQGTGEDGSDSNYNVLVVSHGGWLHVLLQNLIESRKVKTGKGVDVGRYKSSNASVTVVEVENSGKGSVVLFADTTHLDDELVESNADIVE</sequence>
<dbReference type="SUPFAM" id="SSF53254">
    <property type="entry name" value="Phosphoglycerate mutase-like"/>
    <property type="match status" value="1"/>
</dbReference>
<dbReference type="Pfam" id="PF00300">
    <property type="entry name" value="His_Phos_1"/>
    <property type="match status" value="1"/>
</dbReference>
<dbReference type="InterPro" id="IPR029033">
    <property type="entry name" value="His_PPase_superfam"/>
</dbReference>